<sequence>MSLRWESPGTVRALTLARSLDAVLKVEQNALGT</sequence>
<dbReference type="AlphaFoldDB" id="A0A5E6TCN3"/>
<name>A0A5E6TCN3_PSEFL</name>
<accession>A0A5E6TCN3</accession>
<reference evidence="1 2" key="1">
    <citation type="submission" date="2019-09" db="EMBL/GenBank/DDBJ databases">
        <authorList>
            <person name="Chandra G."/>
            <person name="Truman W A."/>
        </authorList>
    </citation>
    <scope>NUCLEOTIDE SEQUENCE [LARGE SCALE GENOMIC DNA]</scope>
    <source>
        <strain evidence="1">PS645</strain>
    </source>
</reference>
<protein>
    <submittedName>
        <fullName evidence="1">Uncharacterized protein</fullName>
    </submittedName>
</protein>
<evidence type="ECO:0000313" key="1">
    <source>
        <dbReference type="EMBL" id="VVM91129.1"/>
    </source>
</evidence>
<evidence type="ECO:0000313" key="2">
    <source>
        <dbReference type="Proteomes" id="UP000325607"/>
    </source>
</evidence>
<gene>
    <name evidence="1" type="ORF">PS645_02784</name>
</gene>
<dbReference type="EMBL" id="CABVGX010000020">
    <property type="protein sequence ID" value="VVM91129.1"/>
    <property type="molecule type" value="Genomic_DNA"/>
</dbReference>
<proteinExistence type="predicted"/>
<organism evidence="1 2">
    <name type="scientific">Pseudomonas fluorescens</name>
    <dbReference type="NCBI Taxonomy" id="294"/>
    <lineage>
        <taxon>Bacteria</taxon>
        <taxon>Pseudomonadati</taxon>
        <taxon>Pseudomonadota</taxon>
        <taxon>Gammaproteobacteria</taxon>
        <taxon>Pseudomonadales</taxon>
        <taxon>Pseudomonadaceae</taxon>
        <taxon>Pseudomonas</taxon>
    </lineage>
</organism>
<dbReference type="Proteomes" id="UP000325607">
    <property type="component" value="Unassembled WGS sequence"/>
</dbReference>